<organism evidence="1 2">
    <name type="scientific">Oricola cellulosilytica</name>
    <dbReference type="NCBI Taxonomy" id="1429082"/>
    <lineage>
        <taxon>Bacteria</taxon>
        <taxon>Pseudomonadati</taxon>
        <taxon>Pseudomonadota</taxon>
        <taxon>Alphaproteobacteria</taxon>
        <taxon>Hyphomicrobiales</taxon>
        <taxon>Ahrensiaceae</taxon>
        <taxon>Oricola</taxon>
    </lineage>
</organism>
<evidence type="ECO:0000313" key="2">
    <source>
        <dbReference type="Proteomes" id="UP000291301"/>
    </source>
</evidence>
<name>A0A4R0PB44_9HYPH</name>
<comment type="caution">
    <text evidence="1">The sequence shown here is derived from an EMBL/GenBank/DDBJ whole genome shotgun (WGS) entry which is preliminary data.</text>
</comment>
<sequence length="85" mass="9285">MDVTISEMDEIIAREKRDAALEVHSDAWADGTMEGIDADILADAAIATALEETIRELGEEAALALVETLRDRILTGEFTPNRSLQ</sequence>
<dbReference type="EMBL" id="SJST01000003">
    <property type="protein sequence ID" value="TCD14266.1"/>
    <property type="molecule type" value="Genomic_DNA"/>
</dbReference>
<reference evidence="1 2" key="1">
    <citation type="journal article" date="2015" name="Antonie Van Leeuwenhoek">
        <title>Oricola cellulosilytica gen. nov., sp. nov., a cellulose-degrading bacterium of the family Phyllobacteriaceae isolated from surface seashore water, and emended descriptions of Mesorhizobium loti and Phyllobacterium myrsinacearum.</title>
        <authorList>
            <person name="Hameed A."/>
            <person name="Shahina M."/>
            <person name="Lai W.A."/>
            <person name="Lin S.Y."/>
            <person name="Young L.S."/>
            <person name="Liu Y.C."/>
            <person name="Hsu Y.H."/>
            <person name="Young C.C."/>
        </authorList>
    </citation>
    <scope>NUCLEOTIDE SEQUENCE [LARGE SCALE GENOMIC DNA]</scope>
    <source>
        <strain evidence="1 2">KCTC 52183</strain>
    </source>
</reference>
<evidence type="ECO:0000313" key="1">
    <source>
        <dbReference type="EMBL" id="TCD14266.1"/>
    </source>
</evidence>
<dbReference type="Proteomes" id="UP000291301">
    <property type="component" value="Unassembled WGS sequence"/>
</dbReference>
<protein>
    <submittedName>
        <fullName evidence="1">Uncharacterized protein</fullName>
    </submittedName>
</protein>
<dbReference type="OrthoDB" id="9809513at2"/>
<keyword evidence="2" id="KW-1185">Reference proteome</keyword>
<accession>A0A4R0PB44</accession>
<gene>
    <name evidence="1" type="ORF">E0D97_09300</name>
</gene>
<dbReference type="AlphaFoldDB" id="A0A4R0PB44"/>
<dbReference type="RefSeq" id="WP_131568126.1">
    <property type="nucleotide sequence ID" value="NZ_JAINFK010000002.1"/>
</dbReference>
<proteinExistence type="predicted"/>